<evidence type="ECO:0000256" key="3">
    <source>
        <dbReference type="ARBA" id="ARBA00022833"/>
    </source>
</evidence>
<feature type="compositionally biased region" description="Low complexity" evidence="4">
    <location>
        <begin position="356"/>
        <end position="367"/>
    </location>
</feature>
<dbReference type="InterPro" id="IPR038886">
    <property type="entry name" value="E3_SLX5/Rfp1"/>
</dbReference>
<evidence type="ECO:0000256" key="1">
    <source>
        <dbReference type="ARBA" id="ARBA00022723"/>
    </source>
</evidence>
<gene>
    <name evidence="5" type="ORF">QBC46DRAFT_375119</name>
</gene>
<keyword evidence="2" id="KW-0863">Zinc-finger</keyword>
<feature type="compositionally biased region" description="Acidic residues" evidence="4">
    <location>
        <begin position="48"/>
        <end position="70"/>
    </location>
</feature>
<accession>A0AAN6NEN7</accession>
<dbReference type="InterPro" id="IPR017907">
    <property type="entry name" value="Znf_RING_CS"/>
</dbReference>
<dbReference type="PANTHER" id="PTHR28042:SF1">
    <property type="entry name" value="E3 UBIQUITIN-PROTEIN LIGASE COMPLEX SLX5-SLX8 SUBUNIT SLX5"/>
    <property type="match status" value="1"/>
</dbReference>
<evidence type="ECO:0000313" key="6">
    <source>
        <dbReference type="Proteomes" id="UP001303473"/>
    </source>
</evidence>
<dbReference type="PANTHER" id="PTHR28042">
    <property type="entry name" value="E3 UBIQUITIN-PROTEIN LIGASE COMPLEX SLX5-SLX8 SUBUNIT SLX5"/>
    <property type="match status" value="1"/>
</dbReference>
<name>A0AAN6NEN7_9PEZI</name>
<feature type="compositionally biased region" description="Acidic residues" evidence="4">
    <location>
        <begin position="12"/>
        <end position="22"/>
    </location>
</feature>
<sequence length="604" mass="66038">MDFIDSDHISLDDEFPDNEFPESPDSYNALNDDEPSVVWDSSPHLSEDSEDSGDSGDSEDEEDEEDDEDGLVGYGEGGADDIDDDLSAWDDGSGSPHSFRSPSAESDAPSISYIYGRPAADVAGLDHRFDLLRNEIDDLQEEIDNFGGIEEIVRDHIRQLDGAGGWFLGNLEALGQGPQAQEQLGNPPEARQAHPHRHHPYRPPAPSAARSAGRAENSYSGGHRSQGPQHRRPNGSHNAGRPVVDELVEMEVGGGPWGRQAAQSPVPEVIDLTQDFDGPEELLTLPNNPRFQQPQQSGRAPSQNQARQAHIRNPRRQMSLNHRTPSLTRSDGSLLGGRTQVIDLTLEDEPPSAPIQAGRQARSARAGPTPVPAPLRLPSQSRRQAENPPRMAVTAAEAIDLDDGPELGALFGIVRRFSGFRNPIGSGLGLIHRIGGAFGHQPADVDVQLLGHNMMNNPLANNAPNFNYGANGYNNNRSPPKPAHVPPPPAREGFSRATHEDLTFVCPSCEEELKYDPDEEEDSNVPPAKRPRTKKDREEHHFWAVKECGHVYCKHCYENRKPGPKNPYETGFRPHPASARKLLCAVADCEAEVSGKASWVGLFL</sequence>
<dbReference type="Proteomes" id="UP001303473">
    <property type="component" value="Unassembled WGS sequence"/>
</dbReference>
<keyword evidence="6" id="KW-1185">Reference proteome</keyword>
<evidence type="ECO:0000313" key="5">
    <source>
        <dbReference type="EMBL" id="KAK3944379.1"/>
    </source>
</evidence>
<feature type="region of interest" description="Disordered" evidence="4">
    <location>
        <begin position="1"/>
        <end position="107"/>
    </location>
</feature>
<keyword evidence="1" id="KW-0479">Metal-binding</keyword>
<dbReference type="GO" id="GO:0004842">
    <property type="term" value="F:ubiquitin-protein transferase activity"/>
    <property type="evidence" value="ECO:0007669"/>
    <property type="project" value="TreeGrafter"/>
</dbReference>
<dbReference type="GO" id="GO:0008270">
    <property type="term" value="F:zinc ion binding"/>
    <property type="evidence" value="ECO:0007669"/>
    <property type="project" value="UniProtKB-KW"/>
</dbReference>
<dbReference type="PROSITE" id="PS00518">
    <property type="entry name" value="ZF_RING_1"/>
    <property type="match status" value="1"/>
</dbReference>
<feature type="region of interest" description="Disordered" evidence="4">
    <location>
        <begin position="279"/>
        <end position="389"/>
    </location>
</feature>
<feature type="compositionally biased region" description="Polar residues" evidence="4">
    <location>
        <begin position="285"/>
        <end position="307"/>
    </location>
</feature>
<evidence type="ECO:0008006" key="7">
    <source>
        <dbReference type="Google" id="ProtNLM"/>
    </source>
</evidence>
<evidence type="ECO:0000256" key="4">
    <source>
        <dbReference type="SAM" id="MobiDB-lite"/>
    </source>
</evidence>
<feature type="region of interest" description="Disordered" evidence="4">
    <location>
        <begin position="178"/>
        <end position="242"/>
    </location>
</feature>
<organism evidence="5 6">
    <name type="scientific">Diplogelasinospora grovesii</name>
    <dbReference type="NCBI Taxonomy" id="303347"/>
    <lineage>
        <taxon>Eukaryota</taxon>
        <taxon>Fungi</taxon>
        <taxon>Dikarya</taxon>
        <taxon>Ascomycota</taxon>
        <taxon>Pezizomycotina</taxon>
        <taxon>Sordariomycetes</taxon>
        <taxon>Sordariomycetidae</taxon>
        <taxon>Sordariales</taxon>
        <taxon>Diplogelasinosporaceae</taxon>
        <taxon>Diplogelasinospora</taxon>
    </lineage>
</organism>
<proteinExistence type="predicted"/>
<feature type="region of interest" description="Disordered" evidence="4">
    <location>
        <begin position="515"/>
        <end position="536"/>
    </location>
</feature>
<keyword evidence="3" id="KW-0862">Zinc</keyword>
<reference evidence="6" key="1">
    <citation type="journal article" date="2023" name="Mol. Phylogenet. Evol.">
        <title>Genome-scale phylogeny and comparative genomics of the fungal order Sordariales.</title>
        <authorList>
            <person name="Hensen N."/>
            <person name="Bonometti L."/>
            <person name="Westerberg I."/>
            <person name="Brannstrom I.O."/>
            <person name="Guillou S."/>
            <person name="Cros-Aarteil S."/>
            <person name="Calhoun S."/>
            <person name="Haridas S."/>
            <person name="Kuo A."/>
            <person name="Mondo S."/>
            <person name="Pangilinan J."/>
            <person name="Riley R."/>
            <person name="LaButti K."/>
            <person name="Andreopoulos B."/>
            <person name="Lipzen A."/>
            <person name="Chen C."/>
            <person name="Yan M."/>
            <person name="Daum C."/>
            <person name="Ng V."/>
            <person name="Clum A."/>
            <person name="Steindorff A."/>
            <person name="Ohm R.A."/>
            <person name="Martin F."/>
            <person name="Silar P."/>
            <person name="Natvig D.O."/>
            <person name="Lalanne C."/>
            <person name="Gautier V."/>
            <person name="Ament-Velasquez S.L."/>
            <person name="Kruys A."/>
            <person name="Hutchinson M.I."/>
            <person name="Powell A.J."/>
            <person name="Barry K."/>
            <person name="Miller A.N."/>
            <person name="Grigoriev I.V."/>
            <person name="Debuchy R."/>
            <person name="Gladieux P."/>
            <person name="Hiltunen Thoren M."/>
            <person name="Johannesson H."/>
        </authorList>
    </citation>
    <scope>NUCLEOTIDE SEQUENCE [LARGE SCALE GENOMIC DNA]</scope>
    <source>
        <strain evidence="6">CBS 340.73</strain>
    </source>
</reference>
<comment type="caution">
    <text evidence="5">The sequence shown here is derived from an EMBL/GenBank/DDBJ whole genome shotgun (WGS) entry which is preliminary data.</text>
</comment>
<protein>
    <recommendedName>
        <fullName evidence="7">Cell cycle control protein</fullName>
    </recommendedName>
</protein>
<feature type="compositionally biased region" description="Basic and acidic residues" evidence="4">
    <location>
        <begin position="1"/>
        <end position="11"/>
    </location>
</feature>
<feature type="compositionally biased region" description="Polar residues" evidence="4">
    <location>
        <begin position="316"/>
        <end position="331"/>
    </location>
</feature>
<dbReference type="GO" id="GO:0033768">
    <property type="term" value="C:SUMO-targeted ubiquitin ligase complex"/>
    <property type="evidence" value="ECO:0007669"/>
    <property type="project" value="TreeGrafter"/>
</dbReference>
<feature type="compositionally biased region" description="Acidic residues" evidence="4">
    <location>
        <begin position="78"/>
        <end position="88"/>
    </location>
</feature>
<dbReference type="AlphaFoldDB" id="A0AAN6NEN7"/>
<evidence type="ECO:0000256" key="2">
    <source>
        <dbReference type="ARBA" id="ARBA00022771"/>
    </source>
</evidence>
<dbReference type="EMBL" id="MU853760">
    <property type="protein sequence ID" value="KAK3944379.1"/>
    <property type="molecule type" value="Genomic_DNA"/>
</dbReference>